<proteinExistence type="inferred from homology"/>
<evidence type="ECO:0000313" key="9">
    <source>
        <dbReference type="EMBL" id="OJD33059.1"/>
    </source>
</evidence>
<evidence type="ECO:0000256" key="2">
    <source>
        <dbReference type="ARBA" id="ARBA00005300"/>
    </source>
</evidence>
<evidence type="ECO:0000313" key="10">
    <source>
        <dbReference type="Proteomes" id="UP000183809"/>
    </source>
</evidence>
<evidence type="ECO:0000256" key="7">
    <source>
        <dbReference type="ARBA" id="ARBA00022801"/>
    </source>
</evidence>
<keyword evidence="7" id="KW-0378">Hydrolase</keyword>
<feature type="domain" description="RNase H type-1" evidence="8">
    <location>
        <begin position="70"/>
        <end position="226"/>
    </location>
</feature>
<evidence type="ECO:0000256" key="1">
    <source>
        <dbReference type="ARBA" id="ARBA00000077"/>
    </source>
</evidence>
<comment type="similarity">
    <text evidence="2">Belongs to the RNase H family.</text>
</comment>
<dbReference type="GeneID" id="31014963"/>
<dbReference type="PROSITE" id="PS50879">
    <property type="entry name" value="RNASE_H_1"/>
    <property type="match status" value="1"/>
</dbReference>
<dbReference type="OrthoDB" id="245563at2759"/>
<dbReference type="GO" id="GO:0043137">
    <property type="term" value="P:DNA replication, removal of RNA primer"/>
    <property type="evidence" value="ECO:0007669"/>
    <property type="project" value="TreeGrafter"/>
</dbReference>
<accession>A0A1J9RKF3</accession>
<comment type="catalytic activity">
    <reaction evidence="1">
        <text>Endonucleolytic cleavage to 5'-phosphomonoester.</text>
        <dbReference type="EC" id="3.1.26.4"/>
    </reaction>
</comment>
<dbReference type="InterPro" id="IPR036397">
    <property type="entry name" value="RNaseH_sf"/>
</dbReference>
<evidence type="ECO:0000259" key="8">
    <source>
        <dbReference type="PROSITE" id="PS50879"/>
    </source>
</evidence>
<dbReference type="InterPro" id="IPR050092">
    <property type="entry name" value="RNase_H"/>
</dbReference>
<dbReference type="EC" id="3.1.26.4" evidence="3"/>
<dbReference type="InterPro" id="IPR012337">
    <property type="entry name" value="RNaseH-like_sf"/>
</dbReference>
<dbReference type="Pfam" id="PF00075">
    <property type="entry name" value="RNase_H"/>
    <property type="match status" value="1"/>
</dbReference>
<dbReference type="Gene3D" id="3.30.420.10">
    <property type="entry name" value="Ribonuclease H-like superfamily/Ribonuclease H"/>
    <property type="match status" value="1"/>
</dbReference>
<dbReference type="STRING" id="236234.A0A1J9RKF3"/>
<dbReference type="SUPFAM" id="SSF53098">
    <property type="entry name" value="Ribonuclease H-like"/>
    <property type="match status" value="1"/>
</dbReference>
<dbReference type="InterPro" id="IPR002156">
    <property type="entry name" value="RNaseH_domain"/>
</dbReference>
<dbReference type="PANTHER" id="PTHR10642">
    <property type="entry name" value="RIBONUCLEASE H1"/>
    <property type="match status" value="1"/>
</dbReference>
<protein>
    <recommendedName>
        <fullName evidence="3">ribonuclease H</fullName>
        <ecNumber evidence="3">3.1.26.4</ecNumber>
    </recommendedName>
</protein>
<evidence type="ECO:0000256" key="4">
    <source>
        <dbReference type="ARBA" id="ARBA00022722"/>
    </source>
</evidence>
<evidence type="ECO:0000256" key="5">
    <source>
        <dbReference type="ARBA" id="ARBA00022723"/>
    </source>
</evidence>
<keyword evidence="5" id="KW-0479">Metal-binding</keyword>
<comment type="caution">
    <text evidence="9">The sequence shown here is derived from an EMBL/GenBank/DDBJ whole genome shotgun (WGS) entry which is preliminary data.</text>
</comment>
<keyword evidence="4" id="KW-0540">Nuclease</keyword>
<dbReference type="RefSeq" id="XP_020129319.1">
    <property type="nucleotide sequence ID" value="XM_020274702.1"/>
</dbReference>
<evidence type="ECO:0000256" key="6">
    <source>
        <dbReference type="ARBA" id="ARBA00022759"/>
    </source>
</evidence>
<dbReference type="GO" id="GO:0004523">
    <property type="term" value="F:RNA-DNA hybrid ribonuclease activity"/>
    <property type="evidence" value="ECO:0007669"/>
    <property type="project" value="UniProtKB-EC"/>
</dbReference>
<dbReference type="AlphaFoldDB" id="A0A1J9RKF3"/>
<name>A0A1J9RKF3_9PEZI</name>
<dbReference type="CDD" id="cd13934">
    <property type="entry name" value="RNase_H_Dikarya_like"/>
    <property type="match status" value="1"/>
</dbReference>
<dbReference type="PANTHER" id="PTHR10642:SF26">
    <property type="entry name" value="RIBONUCLEASE H1"/>
    <property type="match status" value="1"/>
</dbReference>
<keyword evidence="10" id="KW-1185">Reference proteome</keyword>
<dbReference type="GO" id="GO:0003676">
    <property type="term" value="F:nucleic acid binding"/>
    <property type="evidence" value="ECO:0007669"/>
    <property type="project" value="InterPro"/>
</dbReference>
<dbReference type="EMBL" id="MNUE01000034">
    <property type="protein sequence ID" value="OJD33059.1"/>
    <property type="molecule type" value="Genomic_DNA"/>
</dbReference>
<evidence type="ECO:0000256" key="3">
    <source>
        <dbReference type="ARBA" id="ARBA00012180"/>
    </source>
</evidence>
<gene>
    <name evidence="9" type="ORF">BKCO1_3400080</name>
</gene>
<sequence length="227" mass="24765">MFSTYNEPIQCDGLSDYMEASAGLQRRFTLDPTLRSAASFMEALEGQPRVKPYFNVPCDPGCPCGRPHRITKSLMVSADGACRGNGMAGARASIGVFFRHGSPYNEAQVLSGVNPTNQRAELFAGIMALQAVGNLLCGPLPEELELLVLKTDSEYLVKGITEWIYTWRENGWTAANGLSVANADLFKRLDVIVVGYKNQHGITVKFLHVPRELNAGADGLANRILDD</sequence>
<reference evidence="9 10" key="1">
    <citation type="submission" date="2016-10" db="EMBL/GenBank/DDBJ databases">
        <title>Proteomics and genomics reveal pathogen-plant mechanisms compatible with a hemibiotrophic lifestyle of Diplodia corticola.</title>
        <authorList>
            <person name="Fernandes I."/>
            <person name="De Jonge R."/>
            <person name="Van De Peer Y."/>
            <person name="Devreese B."/>
            <person name="Alves A."/>
            <person name="Esteves A.C."/>
        </authorList>
    </citation>
    <scope>NUCLEOTIDE SEQUENCE [LARGE SCALE GENOMIC DNA]</scope>
    <source>
        <strain evidence="9 10">CBS 112549</strain>
    </source>
</reference>
<dbReference type="GO" id="GO:0046872">
    <property type="term" value="F:metal ion binding"/>
    <property type="evidence" value="ECO:0007669"/>
    <property type="project" value="UniProtKB-KW"/>
</dbReference>
<dbReference type="Proteomes" id="UP000183809">
    <property type="component" value="Unassembled WGS sequence"/>
</dbReference>
<organism evidence="9 10">
    <name type="scientific">Diplodia corticola</name>
    <dbReference type="NCBI Taxonomy" id="236234"/>
    <lineage>
        <taxon>Eukaryota</taxon>
        <taxon>Fungi</taxon>
        <taxon>Dikarya</taxon>
        <taxon>Ascomycota</taxon>
        <taxon>Pezizomycotina</taxon>
        <taxon>Dothideomycetes</taxon>
        <taxon>Dothideomycetes incertae sedis</taxon>
        <taxon>Botryosphaeriales</taxon>
        <taxon>Botryosphaeriaceae</taxon>
        <taxon>Diplodia</taxon>
    </lineage>
</organism>
<keyword evidence="6" id="KW-0255">Endonuclease</keyword>